<gene>
    <name evidence="1" type="ORF">MRB53_027603</name>
</gene>
<protein>
    <submittedName>
        <fullName evidence="1">Uncharacterized protein</fullName>
    </submittedName>
</protein>
<comment type="caution">
    <text evidence="1">The sequence shown here is derived from an EMBL/GenBank/DDBJ whole genome shotgun (WGS) entry which is preliminary data.</text>
</comment>
<evidence type="ECO:0000313" key="2">
    <source>
        <dbReference type="Proteomes" id="UP001234297"/>
    </source>
</evidence>
<sequence>MVRQSLHYTEKDVSIKNPDAVVRARVSGEDASRVEFPKANIARLGSFRAGVPHEISNDGFRVDDTRKLGPFRVGVPDDISNDGFLVDDTRKLGSLSVRASDKISDGGFGKESVRKDLLFKFLGIVRKIVKFGRDSVPFALEAGVKHYHPAAYNCLMKEFGWAGNVGEVFRLFSEMKASRLEPNVLCYNTLLNSLVTANCIEKAWDVFGEMISSNVFPNISTFNIMVKGCSWYLGQFDLA</sequence>
<dbReference type="EMBL" id="CM056816">
    <property type="protein sequence ID" value="KAJ8634267.1"/>
    <property type="molecule type" value="Genomic_DNA"/>
</dbReference>
<evidence type="ECO:0000313" key="1">
    <source>
        <dbReference type="EMBL" id="KAJ8634267.1"/>
    </source>
</evidence>
<dbReference type="Proteomes" id="UP001234297">
    <property type="component" value="Chromosome 8"/>
</dbReference>
<accession>A0ACC2LLK1</accession>
<proteinExistence type="predicted"/>
<reference evidence="1 2" key="1">
    <citation type="journal article" date="2022" name="Hortic Res">
        <title>A haplotype resolved chromosomal level avocado genome allows analysis of novel avocado genes.</title>
        <authorList>
            <person name="Nath O."/>
            <person name="Fletcher S.J."/>
            <person name="Hayward A."/>
            <person name="Shaw L.M."/>
            <person name="Masouleh A.K."/>
            <person name="Furtado A."/>
            <person name="Henry R.J."/>
            <person name="Mitter N."/>
        </authorList>
    </citation>
    <scope>NUCLEOTIDE SEQUENCE [LARGE SCALE GENOMIC DNA]</scope>
    <source>
        <strain evidence="2">cv. Hass</strain>
    </source>
</reference>
<keyword evidence="2" id="KW-1185">Reference proteome</keyword>
<name>A0ACC2LLK1_PERAE</name>
<organism evidence="1 2">
    <name type="scientific">Persea americana</name>
    <name type="common">Avocado</name>
    <dbReference type="NCBI Taxonomy" id="3435"/>
    <lineage>
        <taxon>Eukaryota</taxon>
        <taxon>Viridiplantae</taxon>
        <taxon>Streptophyta</taxon>
        <taxon>Embryophyta</taxon>
        <taxon>Tracheophyta</taxon>
        <taxon>Spermatophyta</taxon>
        <taxon>Magnoliopsida</taxon>
        <taxon>Magnoliidae</taxon>
        <taxon>Laurales</taxon>
        <taxon>Lauraceae</taxon>
        <taxon>Persea</taxon>
    </lineage>
</organism>